<proteinExistence type="predicted"/>
<dbReference type="PROSITE" id="PS00018">
    <property type="entry name" value="EF_HAND_1"/>
    <property type="match status" value="1"/>
</dbReference>
<dbReference type="Gene3D" id="1.10.220.10">
    <property type="entry name" value="Annexin"/>
    <property type="match status" value="1"/>
</dbReference>
<sequence length="270" mass="30555">MKGVGYKADMLTRVLVFRSEIDMGEIQQEFDKSPDQTNNKTLLQWLTDDLSGSFLATCLRLSGLHSTKAHANDSDTEYSTVVRNRATTTEVTHDGMTEDEENDHTSDTSKTIPLSTSYGTEQSPQPSYDTDAETPRKSLEESKKSGSILRSPLTFKVDEFASFVQKRMNDATVNKIWAHLDADNSGEIEKEELLSLLVFTCVLYQAFVAKTNKQEAPKIDKKAMKDELKPMRDWIVECKMVDKESIQKSEFTTVLGGWIMEYHQEIISQS</sequence>
<keyword evidence="3" id="KW-0041">Annexin</keyword>
<keyword evidence="7" id="KW-1185">Reference proteome</keyword>
<evidence type="ECO:0000313" key="6">
    <source>
        <dbReference type="EMBL" id="ETO23198.1"/>
    </source>
</evidence>
<dbReference type="InterPro" id="IPR018247">
    <property type="entry name" value="EF_Hand_1_Ca_BS"/>
</dbReference>
<gene>
    <name evidence="6" type="ORF">RFI_13989</name>
</gene>
<name>X6NBC3_RETFI</name>
<dbReference type="OrthoDB" id="37886at2759"/>
<comment type="caution">
    <text evidence="6">The sequence shown here is derived from an EMBL/GenBank/DDBJ whole genome shotgun (WGS) entry which is preliminary data.</text>
</comment>
<dbReference type="Gene3D" id="1.10.238.10">
    <property type="entry name" value="EF-hand"/>
    <property type="match status" value="1"/>
</dbReference>
<dbReference type="GO" id="GO:0005544">
    <property type="term" value="F:calcium-dependent phospholipid binding"/>
    <property type="evidence" value="ECO:0007669"/>
    <property type="project" value="InterPro"/>
</dbReference>
<organism evidence="6 7">
    <name type="scientific">Reticulomyxa filosa</name>
    <dbReference type="NCBI Taxonomy" id="46433"/>
    <lineage>
        <taxon>Eukaryota</taxon>
        <taxon>Sar</taxon>
        <taxon>Rhizaria</taxon>
        <taxon>Retaria</taxon>
        <taxon>Foraminifera</taxon>
        <taxon>Monothalamids</taxon>
        <taxon>Reticulomyxidae</taxon>
        <taxon>Reticulomyxa</taxon>
    </lineage>
</organism>
<dbReference type="SUPFAM" id="SSF47874">
    <property type="entry name" value="Annexin"/>
    <property type="match status" value="1"/>
</dbReference>
<evidence type="ECO:0000313" key="7">
    <source>
        <dbReference type="Proteomes" id="UP000023152"/>
    </source>
</evidence>
<accession>X6NBC3</accession>
<keyword evidence="1" id="KW-0677">Repeat</keyword>
<dbReference type="InterPro" id="IPR018502">
    <property type="entry name" value="Annexin_repeat"/>
</dbReference>
<dbReference type="InterPro" id="IPR011992">
    <property type="entry name" value="EF-hand-dom_pair"/>
</dbReference>
<dbReference type="InterPro" id="IPR002048">
    <property type="entry name" value="EF_hand_dom"/>
</dbReference>
<dbReference type="SUPFAM" id="SSF47473">
    <property type="entry name" value="EF-hand"/>
    <property type="match status" value="1"/>
</dbReference>
<dbReference type="GO" id="GO:0005509">
    <property type="term" value="F:calcium ion binding"/>
    <property type="evidence" value="ECO:0007669"/>
    <property type="project" value="InterPro"/>
</dbReference>
<feature type="compositionally biased region" description="Basic and acidic residues" evidence="4">
    <location>
        <begin position="133"/>
        <end position="144"/>
    </location>
</feature>
<dbReference type="AlphaFoldDB" id="X6NBC3"/>
<feature type="region of interest" description="Disordered" evidence="4">
    <location>
        <begin position="87"/>
        <end position="145"/>
    </location>
</feature>
<reference evidence="6 7" key="1">
    <citation type="journal article" date="2013" name="Curr. Biol.">
        <title>The Genome of the Foraminiferan Reticulomyxa filosa.</title>
        <authorList>
            <person name="Glockner G."/>
            <person name="Hulsmann N."/>
            <person name="Schleicher M."/>
            <person name="Noegel A.A."/>
            <person name="Eichinger L."/>
            <person name="Gallinger C."/>
            <person name="Pawlowski J."/>
            <person name="Sierra R."/>
            <person name="Euteneuer U."/>
            <person name="Pillet L."/>
            <person name="Moustafa A."/>
            <person name="Platzer M."/>
            <person name="Groth M."/>
            <person name="Szafranski K."/>
            <person name="Schliwa M."/>
        </authorList>
    </citation>
    <scope>NUCLEOTIDE SEQUENCE [LARGE SCALE GENOMIC DNA]</scope>
</reference>
<keyword evidence="2" id="KW-0106">Calcium</keyword>
<evidence type="ECO:0000259" key="5">
    <source>
        <dbReference type="PROSITE" id="PS50222"/>
    </source>
</evidence>
<evidence type="ECO:0000256" key="3">
    <source>
        <dbReference type="ARBA" id="ARBA00023216"/>
    </source>
</evidence>
<dbReference type="PROSITE" id="PS50222">
    <property type="entry name" value="EF_HAND_2"/>
    <property type="match status" value="1"/>
</dbReference>
<evidence type="ECO:0000256" key="2">
    <source>
        <dbReference type="ARBA" id="ARBA00022837"/>
    </source>
</evidence>
<feature type="compositionally biased region" description="Polar residues" evidence="4">
    <location>
        <begin position="108"/>
        <end position="128"/>
    </location>
</feature>
<dbReference type="InterPro" id="IPR037104">
    <property type="entry name" value="Annexin_sf"/>
</dbReference>
<dbReference type="Pfam" id="PF00191">
    <property type="entry name" value="Annexin"/>
    <property type="match status" value="1"/>
</dbReference>
<dbReference type="EMBL" id="ASPP01010119">
    <property type="protein sequence ID" value="ETO23198.1"/>
    <property type="molecule type" value="Genomic_DNA"/>
</dbReference>
<evidence type="ECO:0000256" key="1">
    <source>
        <dbReference type="ARBA" id="ARBA00022737"/>
    </source>
</evidence>
<evidence type="ECO:0000256" key="4">
    <source>
        <dbReference type="SAM" id="MobiDB-lite"/>
    </source>
</evidence>
<dbReference type="Proteomes" id="UP000023152">
    <property type="component" value="Unassembled WGS sequence"/>
</dbReference>
<feature type="domain" description="EF-hand" evidence="5">
    <location>
        <begin position="168"/>
        <end position="203"/>
    </location>
</feature>
<protein>
    <recommendedName>
        <fullName evidence="5">EF-hand domain-containing protein</fullName>
    </recommendedName>
</protein>